<sequence length="335" mass="35319">MVPDVSHQAADRRVADLRVAAIGGLVLLVVGALSLFVGVSAVSPWDLLAGDEQQRTIFLTSRVPRLLAIVLSGSAMAVAGLIMQGLTQNRFVAPSTAGTIESATLGLLVATMWFGTASVLGKMLVAVVFALVGTGVFLALVQRLRFSDIIVVPLVGIMFGAVVEATTDFFAFRADLLQTLAAWTTADFSATLRGRYELLYLVGALTVVAYRYADRFTVAGMGRDHAVNLGVDHRRTVTIGLGLVATVSAVVVVVVGAIPFLGLVAPNVTTMIVGDNVRRVLPVTALTGAIVLLVCDILGRTIRYPFEIPVGTVMGVIGGAIFIGLIARTRFRDAR</sequence>
<dbReference type="InterPro" id="IPR037294">
    <property type="entry name" value="ABC_BtuC-like"/>
</dbReference>
<accession>A0A5Q2RBZ9</accession>
<protein>
    <submittedName>
        <fullName evidence="9">Iron chelate uptake ABC transporter family permease subunit</fullName>
    </submittedName>
</protein>
<dbReference type="RefSeq" id="WP_153758515.1">
    <property type="nucleotide sequence ID" value="NZ_CP045851.1"/>
</dbReference>
<dbReference type="Gene3D" id="1.10.3470.10">
    <property type="entry name" value="ABC transporter involved in vitamin B12 uptake, BtuC"/>
    <property type="match status" value="1"/>
</dbReference>
<feature type="transmembrane region" description="Helical" evidence="8">
    <location>
        <begin position="239"/>
        <end position="268"/>
    </location>
</feature>
<evidence type="ECO:0000256" key="1">
    <source>
        <dbReference type="ARBA" id="ARBA00004651"/>
    </source>
</evidence>
<organism evidence="9 10">
    <name type="scientific">Actinomarinicola tropica</name>
    <dbReference type="NCBI Taxonomy" id="2789776"/>
    <lineage>
        <taxon>Bacteria</taxon>
        <taxon>Bacillati</taxon>
        <taxon>Actinomycetota</taxon>
        <taxon>Acidimicrobiia</taxon>
        <taxon>Acidimicrobiales</taxon>
        <taxon>Iamiaceae</taxon>
        <taxon>Actinomarinicola</taxon>
    </lineage>
</organism>
<feature type="transmembrane region" description="Helical" evidence="8">
    <location>
        <begin position="146"/>
        <end position="163"/>
    </location>
</feature>
<evidence type="ECO:0000313" key="10">
    <source>
        <dbReference type="Proteomes" id="UP000334019"/>
    </source>
</evidence>
<feature type="transmembrane region" description="Helical" evidence="8">
    <location>
        <begin position="120"/>
        <end position="141"/>
    </location>
</feature>
<feature type="transmembrane region" description="Helical" evidence="8">
    <location>
        <begin position="308"/>
        <end position="327"/>
    </location>
</feature>
<evidence type="ECO:0000256" key="7">
    <source>
        <dbReference type="ARBA" id="ARBA00023136"/>
    </source>
</evidence>
<reference evidence="9 10" key="1">
    <citation type="submission" date="2019-11" db="EMBL/GenBank/DDBJ databases">
        <authorList>
            <person name="He Y."/>
        </authorList>
    </citation>
    <scope>NUCLEOTIDE SEQUENCE [LARGE SCALE GENOMIC DNA]</scope>
    <source>
        <strain evidence="9 10">SCSIO 58843</strain>
    </source>
</reference>
<dbReference type="GO" id="GO:0033214">
    <property type="term" value="P:siderophore-iron import into cell"/>
    <property type="evidence" value="ECO:0007669"/>
    <property type="project" value="TreeGrafter"/>
</dbReference>
<feature type="transmembrane region" description="Helical" evidence="8">
    <location>
        <begin position="95"/>
        <end position="114"/>
    </location>
</feature>
<dbReference type="Pfam" id="PF01032">
    <property type="entry name" value="FecCD"/>
    <property type="match status" value="1"/>
</dbReference>
<evidence type="ECO:0000313" key="9">
    <source>
        <dbReference type="EMBL" id="QGG94409.1"/>
    </source>
</evidence>
<keyword evidence="10" id="KW-1185">Reference proteome</keyword>
<feature type="transmembrane region" description="Helical" evidence="8">
    <location>
        <begin position="198"/>
        <end position="213"/>
    </location>
</feature>
<feature type="transmembrane region" description="Helical" evidence="8">
    <location>
        <begin position="20"/>
        <end position="43"/>
    </location>
</feature>
<dbReference type="AlphaFoldDB" id="A0A5Q2RBZ9"/>
<gene>
    <name evidence="9" type="ORF">GH723_04425</name>
</gene>
<comment type="similarity">
    <text evidence="2">Belongs to the binding-protein-dependent transport system permease family. FecCD subfamily.</text>
</comment>
<dbReference type="Proteomes" id="UP000334019">
    <property type="component" value="Chromosome"/>
</dbReference>
<keyword evidence="6 8" id="KW-1133">Transmembrane helix</keyword>
<dbReference type="KEGG" id="atq:GH723_04425"/>
<evidence type="ECO:0000256" key="4">
    <source>
        <dbReference type="ARBA" id="ARBA00022475"/>
    </source>
</evidence>
<feature type="transmembrane region" description="Helical" evidence="8">
    <location>
        <begin position="63"/>
        <end position="83"/>
    </location>
</feature>
<feature type="transmembrane region" description="Helical" evidence="8">
    <location>
        <begin position="280"/>
        <end position="302"/>
    </location>
</feature>
<dbReference type="GO" id="GO:0005886">
    <property type="term" value="C:plasma membrane"/>
    <property type="evidence" value="ECO:0007669"/>
    <property type="project" value="UniProtKB-SubCell"/>
</dbReference>
<dbReference type="InterPro" id="IPR000522">
    <property type="entry name" value="ABC_transptr_permease_BtuC"/>
</dbReference>
<dbReference type="PANTHER" id="PTHR30472">
    <property type="entry name" value="FERRIC ENTEROBACTIN TRANSPORT SYSTEM PERMEASE PROTEIN"/>
    <property type="match status" value="1"/>
</dbReference>
<proteinExistence type="inferred from homology"/>
<dbReference type="PANTHER" id="PTHR30472:SF27">
    <property type="entry name" value="PETROBACTIN IMPORT SYSTEM PERMEASE PROTEIN YCLN"/>
    <property type="match status" value="1"/>
</dbReference>
<keyword evidence="4" id="KW-1003">Cell membrane</keyword>
<dbReference type="CDD" id="cd06550">
    <property type="entry name" value="TM_ABC_iron-siderophores_like"/>
    <property type="match status" value="1"/>
</dbReference>
<name>A0A5Q2RBZ9_9ACTN</name>
<evidence type="ECO:0000256" key="6">
    <source>
        <dbReference type="ARBA" id="ARBA00022989"/>
    </source>
</evidence>
<keyword evidence="7 8" id="KW-0472">Membrane</keyword>
<evidence type="ECO:0000256" key="2">
    <source>
        <dbReference type="ARBA" id="ARBA00007935"/>
    </source>
</evidence>
<dbReference type="GO" id="GO:0022857">
    <property type="term" value="F:transmembrane transporter activity"/>
    <property type="evidence" value="ECO:0007669"/>
    <property type="project" value="InterPro"/>
</dbReference>
<dbReference type="SUPFAM" id="SSF81345">
    <property type="entry name" value="ABC transporter involved in vitamin B12 uptake, BtuC"/>
    <property type="match status" value="1"/>
</dbReference>
<keyword evidence="5 8" id="KW-0812">Transmembrane</keyword>
<evidence type="ECO:0000256" key="8">
    <source>
        <dbReference type="SAM" id="Phobius"/>
    </source>
</evidence>
<keyword evidence="3" id="KW-0813">Transport</keyword>
<evidence type="ECO:0000256" key="5">
    <source>
        <dbReference type="ARBA" id="ARBA00022692"/>
    </source>
</evidence>
<evidence type="ECO:0000256" key="3">
    <source>
        <dbReference type="ARBA" id="ARBA00022448"/>
    </source>
</evidence>
<dbReference type="EMBL" id="CP045851">
    <property type="protein sequence ID" value="QGG94409.1"/>
    <property type="molecule type" value="Genomic_DNA"/>
</dbReference>
<comment type="subcellular location">
    <subcellularLocation>
        <location evidence="1">Cell membrane</location>
        <topology evidence="1">Multi-pass membrane protein</topology>
    </subcellularLocation>
</comment>